<evidence type="ECO:0000313" key="5">
    <source>
        <dbReference type="Proteomes" id="UP000461730"/>
    </source>
</evidence>
<dbReference type="PROSITE" id="PS51257">
    <property type="entry name" value="PROKAR_LIPOPROTEIN"/>
    <property type="match status" value="1"/>
</dbReference>
<name>A0A7K1U278_9BACT</name>
<accession>A0A7K1U278</accession>
<evidence type="ECO:0000313" key="4">
    <source>
        <dbReference type="EMBL" id="MVT08461.1"/>
    </source>
</evidence>
<feature type="chain" id="PRO_5029593807" evidence="2">
    <location>
        <begin position="23"/>
        <end position="149"/>
    </location>
</feature>
<protein>
    <submittedName>
        <fullName evidence="4">Glycine zipper family protein</fullName>
    </submittedName>
</protein>
<keyword evidence="5" id="KW-1185">Reference proteome</keyword>
<dbReference type="Pfam" id="PF13441">
    <property type="entry name" value="Gly-zipper_YMGG"/>
    <property type="match status" value="1"/>
</dbReference>
<feature type="signal peptide" evidence="2">
    <location>
        <begin position="1"/>
        <end position="22"/>
    </location>
</feature>
<evidence type="ECO:0000256" key="1">
    <source>
        <dbReference type="SAM" id="MobiDB-lite"/>
    </source>
</evidence>
<organism evidence="4 5">
    <name type="scientific">Chitinophaga tropicalis</name>
    <dbReference type="NCBI Taxonomy" id="2683588"/>
    <lineage>
        <taxon>Bacteria</taxon>
        <taxon>Pseudomonadati</taxon>
        <taxon>Bacteroidota</taxon>
        <taxon>Chitinophagia</taxon>
        <taxon>Chitinophagales</taxon>
        <taxon>Chitinophagaceae</taxon>
        <taxon>Chitinophaga</taxon>
    </lineage>
</organism>
<evidence type="ECO:0000256" key="2">
    <source>
        <dbReference type="SAM" id="SignalP"/>
    </source>
</evidence>
<comment type="caution">
    <text evidence="4">The sequence shown here is derived from an EMBL/GenBank/DDBJ whole genome shotgun (WGS) entry which is preliminary data.</text>
</comment>
<reference evidence="4 5" key="1">
    <citation type="submission" date="2019-12" db="EMBL/GenBank/DDBJ databases">
        <title>Chitinophaga sp. strain ysch24 (GDMCC 1.1355), whole genome shotgun sequence.</title>
        <authorList>
            <person name="Zhang X."/>
        </authorList>
    </citation>
    <scope>NUCLEOTIDE SEQUENCE [LARGE SCALE GENOMIC DNA]</scope>
    <source>
        <strain evidence="5">ysch24</strain>
    </source>
</reference>
<gene>
    <name evidence="4" type="ORF">GO493_09345</name>
</gene>
<proteinExistence type="predicted"/>
<dbReference type="Proteomes" id="UP000461730">
    <property type="component" value="Unassembled WGS sequence"/>
</dbReference>
<keyword evidence="2" id="KW-0732">Signal</keyword>
<feature type="compositionally biased region" description="Polar residues" evidence="1">
    <location>
        <begin position="66"/>
        <end position="79"/>
    </location>
</feature>
<feature type="domain" description="YMGG-like Gly-zipper" evidence="3">
    <location>
        <begin position="92"/>
        <end position="136"/>
    </location>
</feature>
<dbReference type="InterPro" id="IPR027367">
    <property type="entry name" value="Gly-zipper_YMGG"/>
</dbReference>
<dbReference type="RefSeq" id="WP_157305882.1">
    <property type="nucleotide sequence ID" value="NZ_WRXN01000003.1"/>
</dbReference>
<feature type="region of interest" description="Disordered" evidence="1">
    <location>
        <begin position="60"/>
        <end position="92"/>
    </location>
</feature>
<dbReference type="EMBL" id="WRXN01000003">
    <property type="protein sequence ID" value="MVT08461.1"/>
    <property type="molecule type" value="Genomic_DNA"/>
</dbReference>
<sequence>MKQIILTLATATILFACNSQSAQQEAIEAAKQETVDSINNVNAVKQQVIDSINTAKKARAAERSHAVSNNESTASNSEGTTTTTTKKKGWSHTAKGAVVGAGTGAVTGAILNKNDRLKGAAIGTVVGAGAGAGIGAIVDHAKKKKEANQ</sequence>
<dbReference type="AlphaFoldDB" id="A0A7K1U278"/>
<evidence type="ECO:0000259" key="3">
    <source>
        <dbReference type="Pfam" id="PF13441"/>
    </source>
</evidence>